<comment type="subcellular location">
    <subcellularLocation>
        <location evidence="2">Cytoplasm</location>
    </subcellularLocation>
    <subcellularLocation>
        <location evidence="1">Nucleus</location>
    </subcellularLocation>
</comment>
<evidence type="ECO:0000313" key="9">
    <source>
        <dbReference type="EMBL" id="KAA8519649.1"/>
    </source>
</evidence>
<dbReference type="GO" id="GO:0004864">
    <property type="term" value="F:protein phosphatase inhibitor activity"/>
    <property type="evidence" value="ECO:0007669"/>
    <property type="project" value="UniProtKB-KW"/>
</dbReference>
<organism evidence="9 10">
    <name type="scientific">Nyssa sinensis</name>
    <dbReference type="NCBI Taxonomy" id="561372"/>
    <lineage>
        <taxon>Eukaryota</taxon>
        <taxon>Viridiplantae</taxon>
        <taxon>Streptophyta</taxon>
        <taxon>Embryophyta</taxon>
        <taxon>Tracheophyta</taxon>
        <taxon>Spermatophyta</taxon>
        <taxon>Magnoliopsida</taxon>
        <taxon>eudicotyledons</taxon>
        <taxon>Gunneridae</taxon>
        <taxon>Pentapetalae</taxon>
        <taxon>asterids</taxon>
        <taxon>Cornales</taxon>
        <taxon>Nyssaceae</taxon>
        <taxon>Nyssa</taxon>
    </lineage>
</organism>
<evidence type="ECO:0000313" key="10">
    <source>
        <dbReference type="Proteomes" id="UP000325577"/>
    </source>
</evidence>
<dbReference type="GO" id="GO:0005737">
    <property type="term" value="C:cytoplasm"/>
    <property type="evidence" value="ECO:0007669"/>
    <property type="project" value="UniProtKB-SubCell"/>
</dbReference>
<dbReference type="SUPFAM" id="SSF55961">
    <property type="entry name" value="Bet v1-like"/>
    <property type="match status" value="1"/>
</dbReference>
<dbReference type="AlphaFoldDB" id="A0A5J4ZNV3"/>
<sequence>MDHDLPYRYMGKADPPQNDQVYKNADRLAKMIDLYHTHGLSPNQCSSILVQTIDAPLPLVWSMVRSFSTPQAYKGFVKSCTMLAGDGAVGSVREIMVVSGLPATKSTEQLDRLDDDLHVMVFSIIGGDHRLENYQSTTTVHQGGEDQEEAGGKTVVIESYVVDVPASSSSEDTCLFANTIIGCNLRSLAMSAEKIAYENMILLVEILPFSWNIMKRQL</sequence>
<keyword evidence="10" id="KW-1185">Reference proteome</keyword>
<dbReference type="CDD" id="cd07821">
    <property type="entry name" value="PYR_PYL_RCAR_like"/>
    <property type="match status" value="1"/>
</dbReference>
<keyword evidence="7" id="KW-0539">Nucleus</keyword>
<evidence type="ECO:0000256" key="7">
    <source>
        <dbReference type="ARBA" id="ARBA00023242"/>
    </source>
</evidence>
<dbReference type="GO" id="GO:0038023">
    <property type="term" value="F:signaling receptor activity"/>
    <property type="evidence" value="ECO:0007669"/>
    <property type="project" value="TreeGrafter"/>
</dbReference>
<dbReference type="GO" id="GO:0005634">
    <property type="term" value="C:nucleus"/>
    <property type="evidence" value="ECO:0007669"/>
    <property type="project" value="UniProtKB-SubCell"/>
</dbReference>
<keyword evidence="5" id="KW-0938">Abscisic acid signaling pathway</keyword>
<dbReference type="Gene3D" id="3.30.530.20">
    <property type="match status" value="1"/>
</dbReference>
<dbReference type="GO" id="GO:0009738">
    <property type="term" value="P:abscisic acid-activated signaling pathway"/>
    <property type="evidence" value="ECO:0007669"/>
    <property type="project" value="UniProtKB-KW"/>
</dbReference>
<dbReference type="PANTHER" id="PTHR31213:SF82">
    <property type="entry name" value="ABSCISIC ACID RECEPTOR PYL11-RELATED"/>
    <property type="match status" value="1"/>
</dbReference>
<gene>
    <name evidence="9" type="ORF">F0562_013906</name>
</gene>
<evidence type="ECO:0000256" key="6">
    <source>
        <dbReference type="ARBA" id="ARBA00023170"/>
    </source>
</evidence>
<dbReference type="InterPro" id="IPR023393">
    <property type="entry name" value="START-like_dom_sf"/>
</dbReference>
<dbReference type="Proteomes" id="UP000325577">
    <property type="component" value="Linkage Group LG6"/>
</dbReference>
<keyword evidence="6" id="KW-0675">Receptor</keyword>
<reference evidence="9 10" key="1">
    <citation type="submission" date="2019-09" db="EMBL/GenBank/DDBJ databases">
        <title>A chromosome-level genome assembly of the Chinese tupelo Nyssa sinensis.</title>
        <authorList>
            <person name="Yang X."/>
            <person name="Kang M."/>
            <person name="Yang Y."/>
            <person name="Xiong H."/>
            <person name="Wang M."/>
            <person name="Zhang Z."/>
            <person name="Wang Z."/>
            <person name="Wu H."/>
            <person name="Ma T."/>
            <person name="Liu J."/>
            <person name="Xi Z."/>
        </authorList>
    </citation>
    <scope>NUCLEOTIDE SEQUENCE [LARGE SCALE GENOMIC DNA]</scope>
    <source>
        <strain evidence="9">J267</strain>
        <tissue evidence="9">Leaf</tissue>
    </source>
</reference>
<proteinExistence type="inferred from homology"/>
<evidence type="ECO:0000256" key="5">
    <source>
        <dbReference type="ARBA" id="ARBA00022682"/>
    </source>
</evidence>
<comment type="similarity">
    <text evidence="3">Belongs to the PYR/PYL/RCAR abscisic acid intracellular receptor family.</text>
</comment>
<keyword evidence="8" id="KW-0650">Protein phosphatase inhibitor</keyword>
<accession>A0A5J4ZNV3</accession>
<dbReference type="Pfam" id="PF10604">
    <property type="entry name" value="Polyketide_cyc2"/>
    <property type="match status" value="1"/>
</dbReference>
<evidence type="ECO:0000256" key="1">
    <source>
        <dbReference type="ARBA" id="ARBA00004123"/>
    </source>
</evidence>
<dbReference type="InterPro" id="IPR050279">
    <property type="entry name" value="Plant_def-hormone_signal"/>
</dbReference>
<dbReference type="PANTHER" id="PTHR31213">
    <property type="entry name" value="OS08G0374000 PROTEIN-RELATED"/>
    <property type="match status" value="1"/>
</dbReference>
<protein>
    <recommendedName>
        <fullName evidence="11">Abscisic acid receptor PYL12</fullName>
    </recommendedName>
</protein>
<evidence type="ECO:0000256" key="2">
    <source>
        <dbReference type="ARBA" id="ARBA00004496"/>
    </source>
</evidence>
<evidence type="ECO:0000256" key="3">
    <source>
        <dbReference type="ARBA" id="ARBA00008594"/>
    </source>
</evidence>
<evidence type="ECO:0000256" key="8">
    <source>
        <dbReference type="ARBA" id="ARBA00023272"/>
    </source>
</evidence>
<dbReference type="EMBL" id="CM018049">
    <property type="protein sequence ID" value="KAA8519649.1"/>
    <property type="molecule type" value="Genomic_DNA"/>
</dbReference>
<dbReference type="InterPro" id="IPR019587">
    <property type="entry name" value="Polyketide_cyclase/dehydratase"/>
</dbReference>
<keyword evidence="4" id="KW-0963">Cytoplasm</keyword>
<evidence type="ECO:0000256" key="4">
    <source>
        <dbReference type="ARBA" id="ARBA00022490"/>
    </source>
</evidence>
<dbReference type="OrthoDB" id="4436220at2759"/>
<name>A0A5J4ZNV3_9ASTE</name>
<dbReference type="GO" id="GO:0010427">
    <property type="term" value="F:abscisic acid binding"/>
    <property type="evidence" value="ECO:0007669"/>
    <property type="project" value="TreeGrafter"/>
</dbReference>
<evidence type="ECO:0008006" key="11">
    <source>
        <dbReference type="Google" id="ProtNLM"/>
    </source>
</evidence>